<name>A0A4P9XI02_9FUNG</name>
<accession>A0A4P9XI02</accession>
<gene>
    <name evidence="5" type="ORF">THASP1DRAFT_4581</name>
</gene>
<dbReference type="PANTHER" id="PTHR18916:SF85">
    <property type="entry name" value="TUBULIN-FOLDING COFACTOR B"/>
    <property type="match status" value="1"/>
</dbReference>
<evidence type="ECO:0000256" key="3">
    <source>
        <dbReference type="SAM" id="MobiDB-lite"/>
    </source>
</evidence>
<dbReference type="SMART" id="SM01052">
    <property type="entry name" value="CAP_GLY"/>
    <property type="match status" value="1"/>
</dbReference>
<dbReference type="PANTHER" id="PTHR18916">
    <property type="entry name" value="DYNACTIN 1-RELATED MICROTUBULE-BINDING"/>
    <property type="match status" value="1"/>
</dbReference>
<dbReference type="GO" id="GO:0035371">
    <property type="term" value="C:microtubule plus-end"/>
    <property type="evidence" value="ECO:0007669"/>
    <property type="project" value="TreeGrafter"/>
</dbReference>
<dbReference type="GO" id="GO:0005938">
    <property type="term" value="C:cell cortex"/>
    <property type="evidence" value="ECO:0007669"/>
    <property type="project" value="TreeGrafter"/>
</dbReference>
<dbReference type="SUPFAM" id="SSF74924">
    <property type="entry name" value="Cap-Gly domain"/>
    <property type="match status" value="1"/>
</dbReference>
<evidence type="ECO:0000256" key="2">
    <source>
        <dbReference type="ARBA" id="ARBA00022490"/>
    </source>
</evidence>
<dbReference type="Gene3D" id="2.30.30.190">
    <property type="entry name" value="CAP Gly-rich-like domain"/>
    <property type="match status" value="1"/>
</dbReference>
<dbReference type="STRING" id="78915.A0A4P9XI02"/>
<dbReference type="GO" id="GO:0005634">
    <property type="term" value="C:nucleus"/>
    <property type="evidence" value="ECO:0007669"/>
    <property type="project" value="TreeGrafter"/>
</dbReference>
<dbReference type="PROSITE" id="PS00845">
    <property type="entry name" value="CAP_GLY_1"/>
    <property type="match status" value="1"/>
</dbReference>
<feature type="compositionally biased region" description="Polar residues" evidence="3">
    <location>
        <begin position="83"/>
        <end position="92"/>
    </location>
</feature>
<organism evidence="5 6">
    <name type="scientific">Thamnocephalis sphaerospora</name>
    <dbReference type="NCBI Taxonomy" id="78915"/>
    <lineage>
        <taxon>Eukaryota</taxon>
        <taxon>Fungi</taxon>
        <taxon>Fungi incertae sedis</taxon>
        <taxon>Zoopagomycota</taxon>
        <taxon>Zoopagomycotina</taxon>
        <taxon>Zoopagomycetes</taxon>
        <taxon>Zoopagales</taxon>
        <taxon>Sigmoideomycetaceae</taxon>
        <taxon>Thamnocephalis</taxon>
    </lineage>
</organism>
<dbReference type="InterPro" id="IPR000938">
    <property type="entry name" value="CAP-Gly_domain"/>
</dbReference>
<evidence type="ECO:0000256" key="1">
    <source>
        <dbReference type="ARBA" id="ARBA00004496"/>
    </source>
</evidence>
<dbReference type="OrthoDB" id="2130750at2759"/>
<feature type="non-terminal residue" evidence="5">
    <location>
        <position position="1"/>
    </location>
</feature>
<comment type="subcellular location">
    <subcellularLocation>
        <location evidence="1">Cytoplasm</location>
    </subcellularLocation>
</comment>
<proteinExistence type="predicted"/>
<dbReference type="GO" id="GO:0051010">
    <property type="term" value="F:microtubule plus-end binding"/>
    <property type="evidence" value="ECO:0007669"/>
    <property type="project" value="TreeGrafter"/>
</dbReference>
<dbReference type="InterPro" id="IPR036859">
    <property type="entry name" value="CAP-Gly_dom_sf"/>
</dbReference>
<keyword evidence="2" id="KW-0963">Cytoplasm</keyword>
<feature type="region of interest" description="Disordered" evidence="3">
    <location>
        <begin position="65"/>
        <end position="92"/>
    </location>
</feature>
<keyword evidence="6" id="KW-1185">Reference proteome</keyword>
<feature type="non-terminal residue" evidence="5">
    <location>
        <position position="92"/>
    </location>
</feature>
<dbReference type="PROSITE" id="PS50245">
    <property type="entry name" value="CAP_GLY_2"/>
    <property type="match status" value="1"/>
</dbReference>
<feature type="domain" description="CAP-Gly" evidence="4">
    <location>
        <begin position="18"/>
        <end position="60"/>
    </location>
</feature>
<evidence type="ECO:0000313" key="6">
    <source>
        <dbReference type="Proteomes" id="UP000271241"/>
    </source>
</evidence>
<evidence type="ECO:0000259" key="4">
    <source>
        <dbReference type="PROSITE" id="PS50245"/>
    </source>
</evidence>
<reference evidence="6" key="1">
    <citation type="journal article" date="2018" name="Nat. Microbiol.">
        <title>Leveraging single-cell genomics to expand the fungal tree of life.</title>
        <authorList>
            <person name="Ahrendt S.R."/>
            <person name="Quandt C.A."/>
            <person name="Ciobanu D."/>
            <person name="Clum A."/>
            <person name="Salamov A."/>
            <person name="Andreopoulos B."/>
            <person name="Cheng J.F."/>
            <person name="Woyke T."/>
            <person name="Pelin A."/>
            <person name="Henrissat B."/>
            <person name="Reynolds N.K."/>
            <person name="Benny G.L."/>
            <person name="Smith M.E."/>
            <person name="James T.Y."/>
            <person name="Grigoriev I.V."/>
        </authorList>
    </citation>
    <scope>NUCLEOTIDE SEQUENCE [LARGE SCALE GENOMIC DNA]</scope>
    <source>
        <strain evidence="6">RSA 1356</strain>
    </source>
</reference>
<evidence type="ECO:0000313" key="5">
    <source>
        <dbReference type="EMBL" id="RKP05343.1"/>
    </source>
</evidence>
<dbReference type="Proteomes" id="UP000271241">
    <property type="component" value="Unassembled WGS sequence"/>
</dbReference>
<dbReference type="GO" id="GO:0031122">
    <property type="term" value="P:cytoplasmic microtubule organization"/>
    <property type="evidence" value="ECO:0007669"/>
    <property type="project" value="TreeGrafter"/>
</dbReference>
<sequence>VGSRVQVQQNAGTVKFVGTTEFAPGKWVGVELDECLGKNDGSVQGKRYFDCQPNYGVFVLASKVKPLPPTSGRRASPPAAVRSPTSSTPSAR</sequence>
<protein>
    <submittedName>
        <fullName evidence="5">CAP Gly-rich domain-containing protein</fullName>
    </submittedName>
</protein>
<dbReference type="EMBL" id="KZ993164">
    <property type="protein sequence ID" value="RKP05343.1"/>
    <property type="molecule type" value="Genomic_DNA"/>
</dbReference>
<dbReference type="Pfam" id="PF01302">
    <property type="entry name" value="CAP_GLY"/>
    <property type="match status" value="1"/>
</dbReference>
<dbReference type="AlphaFoldDB" id="A0A4P9XI02"/>